<feature type="compositionally biased region" description="Low complexity" evidence="1">
    <location>
        <begin position="512"/>
        <end position="548"/>
    </location>
</feature>
<feature type="compositionally biased region" description="Basic residues" evidence="1">
    <location>
        <begin position="195"/>
        <end position="204"/>
    </location>
</feature>
<dbReference type="RefSeq" id="XP_013755566.1">
    <property type="nucleotide sequence ID" value="XM_013900112.1"/>
</dbReference>
<feature type="compositionally biased region" description="Polar residues" evidence="1">
    <location>
        <begin position="9"/>
        <end position="18"/>
    </location>
</feature>
<dbReference type="Proteomes" id="UP000054408">
    <property type="component" value="Unassembled WGS sequence"/>
</dbReference>
<feature type="compositionally biased region" description="Gly residues" evidence="1">
    <location>
        <begin position="41"/>
        <end position="54"/>
    </location>
</feature>
<feature type="compositionally biased region" description="Basic and acidic residues" evidence="1">
    <location>
        <begin position="179"/>
        <end position="189"/>
    </location>
</feature>
<accession>A0A0L0DIB3</accession>
<evidence type="ECO:0000313" key="3">
    <source>
        <dbReference type="Proteomes" id="UP000054408"/>
    </source>
</evidence>
<feature type="region of interest" description="Disordered" evidence="1">
    <location>
        <begin position="179"/>
        <end position="219"/>
    </location>
</feature>
<feature type="compositionally biased region" description="Polar residues" evidence="1">
    <location>
        <begin position="106"/>
        <end position="116"/>
    </location>
</feature>
<sequence>MHPAASRGKLNSSRNRSATMRKSKSRVVRGGGSGASLAEPAGGGGDGGDGGDGGGRGDETARSRKGGGGGGAGGGDEPRNGRLIKFRLSDDYGDAMFGRGVLGSTTSRVWTSSGRTGSAGKERREAGLGSRRPSTAGVVMSLATGGRDGVVTDIHVRDAHAHGDSNPVLHTMLSRHIEAENQTGRERNKQVRASVRGRHGRHGRAPLPGSHDPAAPSGVVPDEIQMLLPKRIQRRRWASLRYLKQLARNEKLKHYKNMTLRRIRDAQGGHPGSTENSGFDLEDDALQLPDDMPMAERKQAIARFAEERNKRLLASLEARTDAAERRKSARMAARRERVARHVDRVQAAKARQQERMKTLEERRWQQRQAVTTSFANKLVQIEKRRVDQYNLRQQLKLNGLEFEHAREEIHRMIRENPELTLEEIDRVIDELNTRSARVLAATTNMPMPPVEPLTIDDAESGDETPLTVREHLVSKIIRSNRSTIRPSTAAGAAGGGLRASILRSQAGKHARPAGPASDLAAPAAHAAPVAPAGPKASAEPPSPRIVAAPRRRASAVKPAAAASTTHQAAGAGDALVPRPPSKPRPSTGRPRA</sequence>
<gene>
    <name evidence="2" type="ORF">AMSG_08230</name>
</gene>
<dbReference type="GeneID" id="25566964"/>
<feature type="region of interest" description="Disordered" evidence="1">
    <location>
        <begin position="265"/>
        <end position="284"/>
    </location>
</feature>
<feature type="compositionally biased region" description="Low complexity" evidence="1">
    <location>
        <begin position="555"/>
        <end position="572"/>
    </location>
</feature>
<feature type="compositionally biased region" description="Gly residues" evidence="1">
    <location>
        <begin position="66"/>
        <end position="75"/>
    </location>
</feature>
<feature type="region of interest" description="Disordered" evidence="1">
    <location>
        <begin position="1"/>
        <end position="81"/>
    </location>
</feature>
<proteinExistence type="predicted"/>
<feature type="region of interest" description="Disordered" evidence="1">
    <location>
        <begin position="106"/>
        <end position="133"/>
    </location>
</feature>
<organism evidence="2 3">
    <name type="scientific">Thecamonas trahens ATCC 50062</name>
    <dbReference type="NCBI Taxonomy" id="461836"/>
    <lineage>
        <taxon>Eukaryota</taxon>
        <taxon>Apusozoa</taxon>
        <taxon>Apusomonadida</taxon>
        <taxon>Apusomonadidae</taxon>
        <taxon>Thecamonas</taxon>
    </lineage>
</organism>
<reference evidence="2 3" key="1">
    <citation type="submission" date="2010-05" db="EMBL/GenBank/DDBJ databases">
        <title>The Genome Sequence of Thecamonas trahens ATCC 50062.</title>
        <authorList>
            <consortium name="The Broad Institute Genome Sequencing Platform"/>
            <person name="Russ C."/>
            <person name="Cuomo C."/>
            <person name="Shea T."/>
            <person name="Young S.K."/>
            <person name="Zeng Q."/>
            <person name="Koehrsen M."/>
            <person name="Haas B."/>
            <person name="Borodovsky M."/>
            <person name="Guigo R."/>
            <person name="Alvarado L."/>
            <person name="Berlin A."/>
            <person name="Bochicchio J."/>
            <person name="Borenstein D."/>
            <person name="Chapman S."/>
            <person name="Chen Z."/>
            <person name="Freedman E."/>
            <person name="Gellesch M."/>
            <person name="Goldberg J."/>
            <person name="Griggs A."/>
            <person name="Gujja S."/>
            <person name="Heilman E."/>
            <person name="Heiman D."/>
            <person name="Hepburn T."/>
            <person name="Howarth C."/>
            <person name="Jen D."/>
            <person name="Larson L."/>
            <person name="Mehta T."/>
            <person name="Park D."/>
            <person name="Pearson M."/>
            <person name="Roberts A."/>
            <person name="Saif S."/>
            <person name="Shenoy N."/>
            <person name="Sisk P."/>
            <person name="Stolte C."/>
            <person name="Sykes S."/>
            <person name="Thomson T."/>
            <person name="Walk T."/>
            <person name="White J."/>
            <person name="Yandava C."/>
            <person name="Burger G."/>
            <person name="Gray M.W."/>
            <person name="Holland P.W.H."/>
            <person name="King N."/>
            <person name="Lang F.B.F."/>
            <person name="Roger A.J."/>
            <person name="Ruiz-Trillo I."/>
            <person name="Lander E."/>
            <person name="Nusbaum C."/>
        </authorList>
    </citation>
    <scope>NUCLEOTIDE SEQUENCE [LARGE SCALE GENOMIC DNA]</scope>
    <source>
        <strain evidence="2 3">ATCC 50062</strain>
    </source>
</reference>
<feature type="region of interest" description="Disordered" evidence="1">
    <location>
        <begin position="334"/>
        <end position="354"/>
    </location>
</feature>
<keyword evidence="3" id="KW-1185">Reference proteome</keyword>
<protein>
    <submittedName>
        <fullName evidence="2">Uncharacterized protein</fullName>
    </submittedName>
</protein>
<feature type="region of interest" description="Disordered" evidence="1">
    <location>
        <begin position="504"/>
        <end position="592"/>
    </location>
</feature>
<evidence type="ECO:0000313" key="2">
    <source>
        <dbReference type="EMBL" id="KNC51980.1"/>
    </source>
</evidence>
<dbReference type="EMBL" id="GL349471">
    <property type="protein sequence ID" value="KNC51980.1"/>
    <property type="molecule type" value="Genomic_DNA"/>
</dbReference>
<dbReference type="AlphaFoldDB" id="A0A0L0DIB3"/>
<evidence type="ECO:0000256" key="1">
    <source>
        <dbReference type="SAM" id="MobiDB-lite"/>
    </source>
</evidence>
<name>A0A0L0DIB3_THETB</name>